<evidence type="ECO:0008006" key="3">
    <source>
        <dbReference type="Google" id="ProtNLM"/>
    </source>
</evidence>
<dbReference type="AlphaFoldDB" id="A0A5P2H8T3"/>
<proteinExistence type="predicted"/>
<organism evidence="1 2">
    <name type="scientific">Cupriavidus pauculus</name>
    <dbReference type="NCBI Taxonomy" id="82633"/>
    <lineage>
        <taxon>Bacteria</taxon>
        <taxon>Pseudomonadati</taxon>
        <taxon>Pseudomonadota</taxon>
        <taxon>Betaproteobacteria</taxon>
        <taxon>Burkholderiales</taxon>
        <taxon>Burkholderiaceae</taxon>
        <taxon>Cupriavidus</taxon>
    </lineage>
</organism>
<accession>A0A5P2H8T3</accession>
<evidence type="ECO:0000313" key="1">
    <source>
        <dbReference type="EMBL" id="QET04471.1"/>
    </source>
</evidence>
<reference evidence="1 2" key="1">
    <citation type="submission" date="2019-09" db="EMBL/GenBank/DDBJ databases">
        <title>FDA dAtabase for Regulatory Grade micrObial Sequences (FDA-ARGOS): Supporting development and validation of Infectious Disease Dx tests.</title>
        <authorList>
            <person name="Sciortino C."/>
            <person name="Tallon L."/>
            <person name="Sadzewicz L."/>
            <person name="Vavikolanu K."/>
            <person name="Mehta A."/>
            <person name="Aluvathingal J."/>
            <person name="Nadendla S."/>
            <person name="Nandy P."/>
            <person name="Geyer C."/>
            <person name="Yan Y."/>
            <person name="Sichtig H."/>
        </authorList>
    </citation>
    <scope>NUCLEOTIDE SEQUENCE [LARGE SCALE GENOMIC DNA]</scope>
    <source>
        <strain evidence="1 2">FDAARGOS_664</strain>
    </source>
</reference>
<dbReference type="NCBIfam" id="NF041205">
    <property type="entry name" value="VdcD"/>
    <property type="match status" value="1"/>
</dbReference>
<dbReference type="EMBL" id="CP044067">
    <property type="protein sequence ID" value="QET04471.1"/>
    <property type="molecule type" value="Genomic_DNA"/>
</dbReference>
<dbReference type="Proteomes" id="UP000322822">
    <property type="component" value="Chromosome 2"/>
</dbReference>
<gene>
    <name evidence="1" type="ORF">FOB72_20360</name>
</gene>
<dbReference type="InterPro" id="IPR047707">
    <property type="entry name" value="VdcD-like"/>
</dbReference>
<dbReference type="Pfam" id="PF26358">
    <property type="entry name" value="EcdD_BsdD_detox"/>
    <property type="match status" value="1"/>
</dbReference>
<protein>
    <recommendedName>
        <fullName evidence="3">Phenolic acid decarboxylase subunit D</fullName>
    </recommendedName>
</protein>
<dbReference type="OrthoDB" id="7537532at2"/>
<evidence type="ECO:0000313" key="2">
    <source>
        <dbReference type="Proteomes" id="UP000322822"/>
    </source>
</evidence>
<name>A0A5P2H8T3_9BURK</name>
<sequence>MQDDDSAVCPRCGASTIETHAKSAVADVWTIFGCNTCRYTWRSTEPAENTDRDRYPAVFRLSAQDIPHMPVVPAIPPLRHKD</sequence>
<dbReference type="RefSeq" id="WP_150374534.1">
    <property type="nucleotide sequence ID" value="NZ_CP044067.1"/>
</dbReference>